<keyword evidence="2" id="KW-1185">Reference proteome</keyword>
<evidence type="ECO:0000313" key="2">
    <source>
        <dbReference type="Proteomes" id="UP000630923"/>
    </source>
</evidence>
<reference evidence="1" key="1">
    <citation type="journal article" date="2014" name="Int. J. Syst. Evol. Microbiol.">
        <title>Complete genome sequence of Corynebacterium casei LMG S-19264T (=DSM 44701T), isolated from a smear-ripened cheese.</title>
        <authorList>
            <consortium name="US DOE Joint Genome Institute (JGI-PGF)"/>
            <person name="Walter F."/>
            <person name="Albersmeier A."/>
            <person name="Kalinowski J."/>
            <person name="Ruckert C."/>
        </authorList>
    </citation>
    <scope>NUCLEOTIDE SEQUENCE</scope>
    <source>
        <strain evidence="1">KCTC 42590</strain>
    </source>
</reference>
<proteinExistence type="predicted"/>
<dbReference type="Proteomes" id="UP000630923">
    <property type="component" value="Unassembled WGS sequence"/>
</dbReference>
<name>A0A919AK92_9PROT</name>
<dbReference type="AlphaFoldDB" id="A0A919AK92"/>
<dbReference type="Pfam" id="PF18958">
    <property type="entry name" value="DUF5700"/>
    <property type="match status" value="1"/>
</dbReference>
<dbReference type="InterPro" id="IPR043754">
    <property type="entry name" value="DUF5700"/>
</dbReference>
<evidence type="ECO:0000313" key="1">
    <source>
        <dbReference type="EMBL" id="GHF13683.1"/>
    </source>
</evidence>
<organism evidence="1 2">
    <name type="scientific">Kordiimonas sediminis</name>
    <dbReference type="NCBI Taxonomy" id="1735581"/>
    <lineage>
        <taxon>Bacteria</taxon>
        <taxon>Pseudomonadati</taxon>
        <taxon>Pseudomonadota</taxon>
        <taxon>Alphaproteobacteria</taxon>
        <taxon>Kordiimonadales</taxon>
        <taxon>Kordiimonadaceae</taxon>
        <taxon>Kordiimonas</taxon>
    </lineage>
</organism>
<gene>
    <name evidence="1" type="ORF">GCM10017044_04700</name>
</gene>
<sequence length="371" mass="41485">MTADIRHSAGSKHCLSLDGFWRQKFQTAGVVVLAFAGILASPVKSEAASIDIVMDTSFADEVLAEVCSNKELDRDTVAASPVVQDMLGHYQRFREYFTFDAYFEERQAAANCQKAATNHFRFHQIVDEREAITENLQQVRRVTFQSMMPTLRRFSPSDAQVSARAVPVLGTPSCGGWSGSDAFFVDLPCLRGDVSGLKYLAAHEIYHLIQKEFMYASDGSSSVDKFLTEMMTEGSATAIVDFEQIKKPGPYSQMNLRQKKTNDRRMPINFDLLNIAVSQMQANPDEETYRHLYTIGMSGAYDAPMYGVGRVVFATVVNHVDSKTLLCLMKNDPADMLLTYQGLADRDTRFKGFGPAVLEYLNNRDFTPCKS</sequence>
<accession>A0A919AK92</accession>
<protein>
    <submittedName>
        <fullName evidence="1">Uncharacterized protein</fullName>
    </submittedName>
</protein>
<dbReference type="EMBL" id="BNCI01000001">
    <property type="protein sequence ID" value="GHF13683.1"/>
    <property type="molecule type" value="Genomic_DNA"/>
</dbReference>
<dbReference type="RefSeq" id="WP_191249945.1">
    <property type="nucleotide sequence ID" value="NZ_BNCI01000001.1"/>
</dbReference>
<reference evidence="1" key="2">
    <citation type="submission" date="2020-09" db="EMBL/GenBank/DDBJ databases">
        <authorList>
            <person name="Sun Q."/>
            <person name="Kim S."/>
        </authorList>
    </citation>
    <scope>NUCLEOTIDE SEQUENCE</scope>
    <source>
        <strain evidence="1">KCTC 42590</strain>
    </source>
</reference>
<comment type="caution">
    <text evidence="1">The sequence shown here is derived from an EMBL/GenBank/DDBJ whole genome shotgun (WGS) entry which is preliminary data.</text>
</comment>